<keyword evidence="2" id="KW-1185">Reference proteome</keyword>
<gene>
    <name evidence="1" type="ORF">BpHYR1_040282</name>
</gene>
<organism evidence="1 2">
    <name type="scientific">Brachionus plicatilis</name>
    <name type="common">Marine rotifer</name>
    <name type="synonym">Brachionus muelleri</name>
    <dbReference type="NCBI Taxonomy" id="10195"/>
    <lineage>
        <taxon>Eukaryota</taxon>
        <taxon>Metazoa</taxon>
        <taxon>Spiralia</taxon>
        <taxon>Gnathifera</taxon>
        <taxon>Rotifera</taxon>
        <taxon>Eurotatoria</taxon>
        <taxon>Monogononta</taxon>
        <taxon>Pseudotrocha</taxon>
        <taxon>Ploima</taxon>
        <taxon>Brachionidae</taxon>
        <taxon>Brachionus</taxon>
    </lineage>
</organism>
<dbReference type="Proteomes" id="UP000276133">
    <property type="component" value="Unassembled WGS sequence"/>
</dbReference>
<dbReference type="EMBL" id="REGN01003987">
    <property type="protein sequence ID" value="RNA19726.1"/>
    <property type="molecule type" value="Genomic_DNA"/>
</dbReference>
<reference evidence="1 2" key="1">
    <citation type="journal article" date="2018" name="Sci. Rep.">
        <title>Genomic signatures of local adaptation to the degree of environmental predictability in rotifers.</title>
        <authorList>
            <person name="Franch-Gras L."/>
            <person name="Hahn C."/>
            <person name="Garcia-Roger E.M."/>
            <person name="Carmona M.J."/>
            <person name="Serra M."/>
            <person name="Gomez A."/>
        </authorList>
    </citation>
    <scope>NUCLEOTIDE SEQUENCE [LARGE SCALE GENOMIC DNA]</scope>
    <source>
        <strain evidence="1">HYR1</strain>
    </source>
</reference>
<name>A0A3M7R867_BRAPC</name>
<comment type="caution">
    <text evidence="1">The sequence shown here is derived from an EMBL/GenBank/DDBJ whole genome shotgun (WGS) entry which is preliminary data.</text>
</comment>
<evidence type="ECO:0000313" key="1">
    <source>
        <dbReference type="EMBL" id="RNA19726.1"/>
    </source>
</evidence>
<sequence>MFYGLLIQHLASNNHKIASHRLLYCVERYVQINSLNLLCLLFRLELETKAYDLVDLVRMASYLKSLESRLNSARLIKTIVRLLLLANLIYSTMLFTNLNNLIQCKIDFNAQLLLCLGSVQEDVNYYFQNIAIGFELQFTELNLIKLKIN</sequence>
<evidence type="ECO:0000313" key="2">
    <source>
        <dbReference type="Proteomes" id="UP000276133"/>
    </source>
</evidence>
<proteinExistence type="predicted"/>
<dbReference type="AlphaFoldDB" id="A0A3M7R867"/>
<accession>A0A3M7R867</accession>
<protein>
    <submittedName>
        <fullName evidence="1">Uncharacterized protein</fullName>
    </submittedName>
</protein>